<accession>A0A9P5MQ18</accession>
<dbReference type="AlphaFoldDB" id="A0A9P5MQ18"/>
<comment type="caution">
    <text evidence="1">The sequence shown here is derived from an EMBL/GenBank/DDBJ whole genome shotgun (WGS) entry which is preliminary data.</text>
</comment>
<keyword evidence="2" id="KW-1185">Reference proteome</keyword>
<dbReference type="EMBL" id="WHVB01000056">
    <property type="protein sequence ID" value="KAF8464502.1"/>
    <property type="molecule type" value="Genomic_DNA"/>
</dbReference>
<proteinExistence type="predicted"/>
<reference evidence="1" key="2">
    <citation type="journal article" date="2020" name="Nat. Commun.">
        <title>Large-scale genome sequencing of mycorrhizal fungi provides insights into the early evolution of symbiotic traits.</title>
        <authorList>
            <person name="Miyauchi S."/>
            <person name="Kiss E."/>
            <person name="Kuo A."/>
            <person name="Drula E."/>
            <person name="Kohler A."/>
            <person name="Sanchez-Garcia M."/>
            <person name="Morin E."/>
            <person name="Andreopoulos B."/>
            <person name="Barry K.W."/>
            <person name="Bonito G."/>
            <person name="Buee M."/>
            <person name="Carver A."/>
            <person name="Chen C."/>
            <person name="Cichocki N."/>
            <person name="Clum A."/>
            <person name="Culley D."/>
            <person name="Crous P.W."/>
            <person name="Fauchery L."/>
            <person name="Girlanda M."/>
            <person name="Hayes R.D."/>
            <person name="Keri Z."/>
            <person name="LaButti K."/>
            <person name="Lipzen A."/>
            <person name="Lombard V."/>
            <person name="Magnuson J."/>
            <person name="Maillard F."/>
            <person name="Murat C."/>
            <person name="Nolan M."/>
            <person name="Ohm R.A."/>
            <person name="Pangilinan J."/>
            <person name="Pereira M.F."/>
            <person name="Perotto S."/>
            <person name="Peter M."/>
            <person name="Pfister S."/>
            <person name="Riley R."/>
            <person name="Sitrit Y."/>
            <person name="Stielow J.B."/>
            <person name="Szollosi G."/>
            <person name="Zifcakova L."/>
            <person name="Stursova M."/>
            <person name="Spatafora J.W."/>
            <person name="Tedersoo L."/>
            <person name="Vaario L.M."/>
            <person name="Yamada A."/>
            <person name="Yan M."/>
            <person name="Wang P."/>
            <person name="Xu J."/>
            <person name="Bruns T."/>
            <person name="Baldrian P."/>
            <person name="Vilgalys R."/>
            <person name="Dunand C."/>
            <person name="Henrissat B."/>
            <person name="Grigoriev I.V."/>
            <person name="Hibbett D."/>
            <person name="Nagy L.G."/>
            <person name="Martin F.M."/>
        </authorList>
    </citation>
    <scope>NUCLEOTIDE SEQUENCE</scope>
    <source>
        <strain evidence="1">Prilba</strain>
    </source>
</reference>
<reference evidence="1" key="1">
    <citation type="submission" date="2019-10" db="EMBL/GenBank/DDBJ databases">
        <authorList>
            <consortium name="DOE Joint Genome Institute"/>
            <person name="Kuo A."/>
            <person name="Miyauchi S."/>
            <person name="Kiss E."/>
            <person name="Drula E."/>
            <person name="Kohler A."/>
            <person name="Sanchez-Garcia M."/>
            <person name="Andreopoulos B."/>
            <person name="Barry K.W."/>
            <person name="Bonito G."/>
            <person name="Buee M."/>
            <person name="Carver A."/>
            <person name="Chen C."/>
            <person name="Cichocki N."/>
            <person name="Clum A."/>
            <person name="Culley D."/>
            <person name="Crous P.W."/>
            <person name="Fauchery L."/>
            <person name="Girlanda M."/>
            <person name="Hayes R."/>
            <person name="Keri Z."/>
            <person name="LaButti K."/>
            <person name="Lipzen A."/>
            <person name="Lombard V."/>
            <person name="Magnuson J."/>
            <person name="Maillard F."/>
            <person name="Morin E."/>
            <person name="Murat C."/>
            <person name="Nolan M."/>
            <person name="Ohm R."/>
            <person name="Pangilinan J."/>
            <person name="Pereira M."/>
            <person name="Perotto S."/>
            <person name="Peter M."/>
            <person name="Riley R."/>
            <person name="Sitrit Y."/>
            <person name="Stielow B."/>
            <person name="Szollosi G."/>
            <person name="Zifcakova L."/>
            <person name="Stursova M."/>
            <person name="Spatafora J.W."/>
            <person name="Tedersoo L."/>
            <person name="Vaario L.-M."/>
            <person name="Yamada A."/>
            <person name="Yan M."/>
            <person name="Wang P."/>
            <person name="Xu J."/>
            <person name="Bruns T."/>
            <person name="Baldrian P."/>
            <person name="Vilgalys R."/>
            <person name="Henrissat B."/>
            <person name="Grigoriev I.V."/>
            <person name="Hibbett D."/>
            <person name="Nagy L.G."/>
            <person name="Martin F.M."/>
        </authorList>
    </citation>
    <scope>NUCLEOTIDE SEQUENCE</scope>
    <source>
        <strain evidence="1">Prilba</strain>
    </source>
</reference>
<evidence type="ECO:0000313" key="2">
    <source>
        <dbReference type="Proteomes" id="UP000759537"/>
    </source>
</evidence>
<evidence type="ECO:0000313" key="1">
    <source>
        <dbReference type="EMBL" id="KAF8464502.1"/>
    </source>
</evidence>
<name>A0A9P5MQ18_9AGAM</name>
<feature type="non-terminal residue" evidence="1">
    <location>
        <position position="1"/>
    </location>
</feature>
<sequence length="62" mass="7083">YELFLWGTKYSMLPVLSLDGILHLEVVENAISGEDFRRFVEGLLPCMNEWPLPNSMLVVDNA</sequence>
<protein>
    <submittedName>
        <fullName evidence="1">Uncharacterized protein</fullName>
    </submittedName>
</protein>
<dbReference type="OrthoDB" id="2142724at2759"/>
<organism evidence="1 2">
    <name type="scientific">Russula ochroleuca</name>
    <dbReference type="NCBI Taxonomy" id="152965"/>
    <lineage>
        <taxon>Eukaryota</taxon>
        <taxon>Fungi</taxon>
        <taxon>Dikarya</taxon>
        <taxon>Basidiomycota</taxon>
        <taxon>Agaricomycotina</taxon>
        <taxon>Agaricomycetes</taxon>
        <taxon>Russulales</taxon>
        <taxon>Russulaceae</taxon>
        <taxon>Russula</taxon>
    </lineage>
</organism>
<dbReference type="Proteomes" id="UP000759537">
    <property type="component" value="Unassembled WGS sequence"/>
</dbReference>
<gene>
    <name evidence="1" type="ORF">DFH94DRAFT_597649</name>
</gene>
<feature type="non-terminal residue" evidence="1">
    <location>
        <position position="62"/>
    </location>
</feature>